<dbReference type="FunFam" id="2.40.128.20:FF:000001">
    <property type="entry name" value="Fatty acid-binding protein, adipocyte"/>
    <property type="match status" value="1"/>
</dbReference>
<reference evidence="3 4" key="1">
    <citation type="submission" date="2024-06" db="EMBL/GenBank/DDBJ databases">
        <authorList>
            <person name="Pan Q."/>
            <person name="Wen M."/>
            <person name="Jouanno E."/>
            <person name="Zahm M."/>
            <person name="Klopp C."/>
            <person name="Cabau C."/>
            <person name="Louis A."/>
            <person name="Berthelot C."/>
            <person name="Parey E."/>
            <person name="Roest Crollius H."/>
            <person name="Montfort J."/>
            <person name="Robinson-Rechavi M."/>
            <person name="Bouchez O."/>
            <person name="Lampietro C."/>
            <person name="Lopez Roques C."/>
            <person name="Donnadieu C."/>
            <person name="Postlethwait J."/>
            <person name="Bobe J."/>
            <person name="Verreycken H."/>
            <person name="Guiguen Y."/>
        </authorList>
    </citation>
    <scope>NUCLEOTIDE SEQUENCE [LARGE SCALE GENOMIC DNA]</scope>
    <source>
        <strain evidence="3">Up_M1</strain>
        <tissue evidence="3">Testis</tissue>
    </source>
</reference>
<keyword evidence="4" id="KW-1185">Reference proteome</keyword>
<dbReference type="EMBL" id="JAGEUA010000002">
    <property type="protein sequence ID" value="KAL1006814.1"/>
    <property type="molecule type" value="Genomic_DNA"/>
</dbReference>
<name>A0ABD0XFW8_UMBPY</name>
<protein>
    <recommendedName>
        <fullName evidence="2">Lipocalin/cytosolic fatty-acid binding domain-containing protein</fullName>
    </recommendedName>
</protein>
<accession>A0ABD0XFW8</accession>
<dbReference type="InterPro" id="IPR012674">
    <property type="entry name" value="Calycin"/>
</dbReference>
<dbReference type="AlphaFoldDB" id="A0ABD0XFW8"/>
<dbReference type="Pfam" id="PF00061">
    <property type="entry name" value="Lipocalin"/>
    <property type="match status" value="1"/>
</dbReference>
<comment type="similarity">
    <text evidence="1">Belongs to the calycin superfamily. Fatty-acid binding protein (FABP) family.</text>
</comment>
<evidence type="ECO:0000259" key="2">
    <source>
        <dbReference type="Pfam" id="PF00061"/>
    </source>
</evidence>
<dbReference type="InterPro" id="IPR031259">
    <property type="entry name" value="ILBP"/>
</dbReference>
<dbReference type="PANTHER" id="PTHR11955">
    <property type="entry name" value="FATTY ACID BINDING PROTEIN"/>
    <property type="match status" value="1"/>
</dbReference>
<feature type="domain" description="Lipocalin/cytosolic fatty-acid binding" evidence="2">
    <location>
        <begin position="6"/>
        <end position="133"/>
    </location>
</feature>
<sequence length="135" mass="15526">MVEKFMGTWKLITSEKFDEYMKILGVGFATRQIGNFIKPNLLFTMDNQGMINVKSESTFKTIHIQFKLNEPFEETTADDRKTRTVFTLENGKLVQKQTWEGKETTIEREITGDGKLIAKCMMGDVVAVRTYEKVA</sequence>
<dbReference type="InterPro" id="IPR000463">
    <property type="entry name" value="Fatty_acid-bd"/>
</dbReference>
<dbReference type="SUPFAM" id="SSF50814">
    <property type="entry name" value="Lipocalins"/>
    <property type="match status" value="1"/>
</dbReference>
<dbReference type="Proteomes" id="UP001557470">
    <property type="component" value="Unassembled WGS sequence"/>
</dbReference>
<evidence type="ECO:0000256" key="1">
    <source>
        <dbReference type="ARBA" id="ARBA00008390"/>
    </source>
</evidence>
<organism evidence="3 4">
    <name type="scientific">Umbra pygmaea</name>
    <name type="common">Eastern mudminnow</name>
    <dbReference type="NCBI Taxonomy" id="75934"/>
    <lineage>
        <taxon>Eukaryota</taxon>
        <taxon>Metazoa</taxon>
        <taxon>Chordata</taxon>
        <taxon>Craniata</taxon>
        <taxon>Vertebrata</taxon>
        <taxon>Euteleostomi</taxon>
        <taxon>Actinopterygii</taxon>
        <taxon>Neopterygii</taxon>
        <taxon>Teleostei</taxon>
        <taxon>Protacanthopterygii</taxon>
        <taxon>Esociformes</taxon>
        <taxon>Umbridae</taxon>
        <taxon>Umbra</taxon>
    </lineage>
</organism>
<comment type="caution">
    <text evidence="3">The sequence shown here is derived from an EMBL/GenBank/DDBJ whole genome shotgun (WGS) entry which is preliminary data.</text>
</comment>
<evidence type="ECO:0000313" key="4">
    <source>
        <dbReference type="Proteomes" id="UP001557470"/>
    </source>
</evidence>
<evidence type="ECO:0000313" key="3">
    <source>
        <dbReference type="EMBL" id="KAL1006814.1"/>
    </source>
</evidence>
<gene>
    <name evidence="3" type="ORF">UPYG_G00077520</name>
</gene>
<proteinExistence type="inferred from homology"/>
<dbReference type="PRINTS" id="PR00178">
    <property type="entry name" value="FATTYACIDBP"/>
</dbReference>
<dbReference type="InterPro" id="IPR000566">
    <property type="entry name" value="Lipocln_cytosolic_FA-bd_dom"/>
</dbReference>
<dbReference type="Gene3D" id="2.40.128.20">
    <property type="match status" value="1"/>
</dbReference>